<evidence type="ECO:0000256" key="2">
    <source>
        <dbReference type="ARBA" id="ARBA00022723"/>
    </source>
</evidence>
<dbReference type="GO" id="GO:0005634">
    <property type="term" value="C:nucleus"/>
    <property type="evidence" value="ECO:0007669"/>
    <property type="project" value="UniProtKB-SubCell"/>
</dbReference>
<dbReference type="Proteomes" id="UP000813463">
    <property type="component" value="Chromosome 6"/>
</dbReference>
<keyword evidence="4" id="KW-0862">Zinc</keyword>
<evidence type="ECO:0000259" key="7">
    <source>
        <dbReference type="PROSITE" id="PS51282"/>
    </source>
</evidence>
<feature type="compositionally biased region" description="Polar residues" evidence="6">
    <location>
        <begin position="362"/>
        <end position="379"/>
    </location>
</feature>
<dbReference type="GO" id="GO:0003676">
    <property type="term" value="F:nucleic acid binding"/>
    <property type="evidence" value="ECO:0007669"/>
    <property type="project" value="InterPro"/>
</dbReference>
<dbReference type="CDD" id="cd16620">
    <property type="entry name" value="vRING-HC-C4C4_RBBP6"/>
    <property type="match status" value="1"/>
</dbReference>
<dbReference type="PANTHER" id="PTHR15439:SF0">
    <property type="entry name" value="CELL DIVISION CYCLE AND APOPTOSIS REGULATOR PROTEIN 1-RELATED"/>
    <property type="match status" value="1"/>
</dbReference>
<accession>A0A9R0IVQ3</accession>
<evidence type="ECO:0000313" key="9">
    <source>
        <dbReference type="RefSeq" id="XP_021856417.2"/>
    </source>
</evidence>
<dbReference type="GO" id="GO:0016567">
    <property type="term" value="P:protein ubiquitination"/>
    <property type="evidence" value="ECO:0007669"/>
    <property type="project" value="InterPro"/>
</dbReference>
<dbReference type="Pfam" id="PF13696">
    <property type="entry name" value="zf-CCHC_2"/>
    <property type="match status" value="1"/>
</dbReference>
<dbReference type="Gene3D" id="3.30.40.10">
    <property type="entry name" value="Zinc/RING finger domain, C3HC4 (zinc finger)"/>
    <property type="match status" value="1"/>
</dbReference>
<dbReference type="Pfam" id="PF08783">
    <property type="entry name" value="DWNN"/>
    <property type="match status" value="1"/>
</dbReference>
<evidence type="ECO:0000256" key="3">
    <source>
        <dbReference type="ARBA" id="ARBA00022771"/>
    </source>
</evidence>
<dbReference type="InterPro" id="IPR013083">
    <property type="entry name" value="Znf_RING/FYVE/PHD"/>
</dbReference>
<dbReference type="GO" id="GO:0061630">
    <property type="term" value="F:ubiquitin protein ligase activity"/>
    <property type="evidence" value="ECO:0007669"/>
    <property type="project" value="InterPro"/>
</dbReference>
<dbReference type="GO" id="GO:0006397">
    <property type="term" value="P:mRNA processing"/>
    <property type="evidence" value="ECO:0007669"/>
    <property type="project" value="InterPro"/>
</dbReference>
<sequence length="743" mass="82601">MAVYYKFKSAKDYATIPIAGPFISVADLKLTIIESKHMRRGTDFDLVVSNAQTDEEYLDEAMLIPKSTSVLVRRVPGLRRMNIVADMQKPKVENNAGDDQPAKSNITSADSSGFLDFGPSVMDDEFGSSIYDTIPEITPGNSSNPVQDLISASKADEDNKIKALVENSGLDWQNSHTDGFGQGSGFGRGGQGGRGFGRGGTLESKTPPQGYVCHRCKVPGHFIQHCPTNGDPNYDIKKVRPATGIPKSMLVPTLDGSFALPCGTVAVLKPNEAAFEKEMEGVSSTRSLGDLPPELHCPLCKEVMKEAVLSSKCCFGSFCDKCIRDYIISKSMCVCGTRDVLADDLVPNKTLRSTIKRILESPGNSSVDNPGSLNFQDMQSAHCPQPNTPSPTQSAVSNVEQMLPPDSKETSNVKENITKVPDVPEATQESITVKEPASQGIPLPVVDEIRPKVASNETDKKKKKRKESFPVNASGMQWMQPSMDGYAFNPCQTSMQPAVNGFMGPFGGNMPYNMGYGNGMDLTFGNFIPPEFYGPQGFMMPPMLPPPQRDFATKFGTNMNVRPTSIRNEEFVAGKFEVQRKKEMERRVERDLPNKDRDYGREASSNANVPPVKSKHKPTEARNSSREEHNHKYHDHDHDYKRENKRTSMDHHDRDHDNHHRVSHSHRDSYLPRHALKRKPGHYEVDYDMDQESRPCGRSKSSSSRQQPFKASAGLSDKHKMRAYSRINFQDEEPSKKRRQVCV</sequence>
<feature type="region of interest" description="Disordered" evidence="6">
    <location>
        <begin position="580"/>
        <end position="743"/>
    </location>
</feature>
<proteinExistence type="predicted"/>
<feature type="compositionally biased region" description="Basic and acidic residues" evidence="6">
    <location>
        <begin position="617"/>
        <end position="671"/>
    </location>
</feature>
<evidence type="ECO:0000256" key="4">
    <source>
        <dbReference type="ARBA" id="ARBA00022833"/>
    </source>
</evidence>
<feature type="compositionally biased region" description="Basic and acidic residues" evidence="6">
    <location>
        <begin position="580"/>
        <end position="601"/>
    </location>
</feature>
<dbReference type="GO" id="GO:0008270">
    <property type="term" value="F:zinc ion binding"/>
    <property type="evidence" value="ECO:0007669"/>
    <property type="project" value="UniProtKB-KW"/>
</dbReference>
<gene>
    <name evidence="9" type="primary">LOC110795702</name>
</gene>
<dbReference type="GeneID" id="110795702"/>
<dbReference type="InterPro" id="IPR025829">
    <property type="entry name" value="Zn_knuckle_CX2CX3GHX4C"/>
</dbReference>
<feature type="compositionally biased region" description="Low complexity" evidence="6">
    <location>
        <begin position="696"/>
        <end position="705"/>
    </location>
</feature>
<feature type="compositionally biased region" description="Polar residues" evidence="6">
    <location>
        <begin position="390"/>
        <end position="400"/>
    </location>
</feature>
<dbReference type="SUPFAM" id="SSF57850">
    <property type="entry name" value="RING/U-box"/>
    <property type="match status" value="1"/>
</dbReference>
<keyword evidence="8" id="KW-1185">Reference proteome</keyword>
<keyword evidence="5" id="KW-0539">Nucleus</keyword>
<feature type="domain" description="DWNN" evidence="7">
    <location>
        <begin position="3"/>
        <end position="76"/>
    </location>
</feature>
<protein>
    <submittedName>
        <fullName evidence="9">E3 ubiquitin ligase PQT3-like</fullName>
    </submittedName>
</protein>
<dbReference type="SMART" id="SM01180">
    <property type="entry name" value="DWNN"/>
    <property type="match status" value="1"/>
</dbReference>
<dbReference type="Gene3D" id="4.10.60.10">
    <property type="entry name" value="Zinc finger, CCHC-type"/>
    <property type="match status" value="1"/>
</dbReference>
<dbReference type="PANTHER" id="PTHR15439">
    <property type="entry name" value="RETINOBLASTOMA-BINDING PROTEIN 6"/>
    <property type="match status" value="1"/>
</dbReference>
<feature type="compositionally biased region" description="Basic and acidic residues" evidence="6">
    <location>
        <begin position="681"/>
        <end position="695"/>
    </location>
</feature>
<reference evidence="8" key="1">
    <citation type="journal article" date="2021" name="Nat. Commun.">
        <title>Genomic analyses provide insights into spinach domestication and the genetic basis of agronomic traits.</title>
        <authorList>
            <person name="Cai X."/>
            <person name="Sun X."/>
            <person name="Xu C."/>
            <person name="Sun H."/>
            <person name="Wang X."/>
            <person name="Ge C."/>
            <person name="Zhang Z."/>
            <person name="Wang Q."/>
            <person name="Fei Z."/>
            <person name="Jiao C."/>
            <person name="Wang Q."/>
        </authorList>
    </citation>
    <scope>NUCLEOTIDE SEQUENCE [LARGE SCALE GENOMIC DNA]</scope>
    <source>
        <strain evidence="8">cv. Varoflay</strain>
    </source>
</reference>
<name>A0A9R0IVQ3_SPIOL</name>
<dbReference type="Gene3D" id="3.10.20.90">
    <property type="entry name" value="Phosphatidylinositol 3-kinase Catalytic Subunit, Chain A, domain 1"/>
    <property type="match status" value="1"/>
</dbReference>
<dbReference type="KEGG" id="soe:110795702"/>
<keyword evidence="3" id="KW-0863">Zinc-finger</keyword>
<dbReference type="PROSITE" id="PS51282">
    <property type="entry name" value="DWNN"/>
    <property type="match status" value="1"/>
</dbReference>
<evidence type="ECO:0000256" key="5">
    <source>
        <dbReference type="ARBA" id="ARBA00023242"/>
    </source>
</evidence>
<feature type="region of interest" description="Disordered" evidence="6">
    <location>
        <begin position="180"/>
        <end position="203"/>
    </location>
</feature>
<keyword evidence="2" id="KW-0479">Metal-binding</keyword>
<evidence type="ECO:0000256" key="6">
    <source>
        <dbReference type="SAM" id="MobiDB-lite"/>
    </source>
</evidence>
<feature type="compositionally biased region" description="Gly residues" evidence="6">
    <location>
        <begin position="180"/>
        <end position="200"/>
    </location>
</feature>
<feature type="region of interest" description="Disordered" evidence="6">
    <location>
        <begin position="360"/>
        <end position="468"/>
    </location>
</feature>
<evidence type="ECO:0000256" key="1">
    <source>
        <dbReference type="ARBA" id="ARBA00004123"/>
    </source>
</evidence>
<dbReference type="InterPro" id="IPR014891">
    <property type="entry name" value="DWNN_domain"/>
</dbReference>
<comment type="subcellular location">
    <subcellularLocation>
        <location evidence="1">Nucleus</location>
    </subcellularLocation>
</comment>
<evidence type="ECO:0000313" key="8">
    <source>
        <dbReference type="Proteomes" id="UP000813463"/>
    </source>
</evidence>
<reference evidence="9" key="2">
    <citation type="submission" date="2025-08" db="UniProtKB">
        <authorList>
            <consortium name="RefSeq"/>
        </authorList>
    </citation>
    <scope>IDENTIFICATION</scope>
    <source>
        <tissue evidence="9">Leaf</tissue>
    </source>
</reference>
<organism evidence="8 9">
    <name type="scientific">Spinacia oleracea</name>
    <name type="common">Spinach</name>
    <dbReference type="NCBI Taxonomy" id="3562"/>
    <lineage>
        <taxon>Eukaryota</taxon>
        <taxon>Viridiplantae</taxon>
        <taxon>Streptophyta</taxon>
        <taxon>Embryophyta</taxon>
        <taxon>Tracheophyta</taxon>
        <taxon>Spermatophyta</taxon>
        <taxon>Magnoliopsida</taxon>
        <taxon>eudicotyledons</taxon>
        <taxon>Gunneridae</taxon>
        <taxon>Pentapetalae</taxon>
        <taxon>Caryophyllales</taxon>
        <taxon>Chenopodiaceae</taxon>
        <taxon>Chenopodioideae</taxon>
        <taxon>Anserineae</taxon>
        <taxon>Spinacia</taxon>
    </lineage>
</organism>
<dbReference type="RefSeq" id="XP_021856417.2">
    <property type="nucleotide sequence ID" value="XM_022000725.2"/>
</dbReference>
<dbReference type="GO" id="GO:0006511">
    <property type="term" value="P:ubiquitin-dependent protein catabolic process"/>
    <property type="evidence" value="ECO:0007669"/>
    <property type="project" value="TreeGrafter"/>
</dbReference>
<dbReference type="AlphaFoldDB" id="A0A9R0IVQ3"/>
<dbReference type="InterPro" id="IPR033489">
    <property type="entry name" value="RBBP6"/>
</dbReference>